<dbReference type="Proteomes" id="UP001152087">
    <property type="component" value="Unassembled WGS sequence"/>
</dbReference>
<proteinExistence type="predicted"/>
<feature type="compositionally biased region" description="Low complexity" evidence="1">
    <location>
        <begin position="129"/>
        <end position="147"/>
    </location>
</feature>
<feature type="region of interest" description="Disordered" evidence="1">
    <location>
        <begin position="1"/>
        <end position="40"/>
    </location>
</feature>
<keyword evidence="2" id="KW-0472">Membrane</keyword>
<evidence type="ECO:0000313" key="4">
    <source>
        <dbReference type="Proteomes" id="UP001152087"/>
    </source>
</evidence>
<reference evidence="3" key="1">
    <citation type="submission" date="2022-09" db="EMBL/GenBank/DDBJ databases">
        <title>Fusarium specimens isolated from Avocado Roots.</title>
        <authorList>
            <person name="Stajich J."/>
            <person name="Roper C."/>
            <person name="Heimlech-Rivalta G."/>
        </authorList>
    </citation>
    <scope>NUCLEOTIDE SEQUENCE</scope>
    <source>
        <strain evidence="3">A02</strain>
    </source>
</reference>
<evidence type="ECO:0000256" key="2">
    <source>
        <dbReference type="SAM" id="Phobius"/>
    </source>
</evidence>
<evidence type="ECO:0000256" key="1">
    <source>
        <dbReference type="SAM" id="MobiDB-lite"/>
    </source>
</evidence>
<organism evidence="3 4">
    <name type="scientific">Fusarium falciforme</name>
    <dbReference type="NCBI Taxonomy" id="195108"/>
    <lineage>
        <taxon>Eukaryota</taxon>
        <taxon>Fungi</taxon>
        <taxon>Dikarya</taxon>
        <taxon>Ascomycota</taxon>
        <taxon>Pezizomycotina</taxon>
        <taxon>Sordariomycetes</taxon>
        <taxon>Hypocreomycetidae</taxon>
        <taxon>Hypocreales</taxon>
        <taxon>Nectriaceae</taxon>
        <taxon>Fusarium</taxon>
        <taxon>Fusarium solani species complex</taxon>
    </lineage>
</organism>
<keyword evidence="2" id="KW-0812">Transmembrane</keyword>
<feature type="compositionally biased region" description="Pro residues" evidence="1">
    <location>
        <begin position="22"/>
        <end position="32"/>
    </location>
</feature>
<keyword evidence="4" id="KW-1185">Reference proteome</keyword>
<sequence>MAPESSTQTDDAIASSSTAAPTRPPPTQPPPNNAQTQTQTGFHLYPGSYVDASSAGGDQVLYESCKTQYGGLRPKIIAMTIFTCLVFIAHFILFVFACIDMSRRNRNNRAPVMVFAAPPYWGPAAQGFQQMPQNGGPPAQNQGQPIPMQNWAVPQMNEKGIAPMAPAQAPTDRYA</sequence>
<name>A0A9W8R6R5_9HYPO</name>
<comment type="caution">
    <text evidence="3">The sequence shown here is derived from an EMBL/GenBank/DDBJ whole genome shotgun (WGS) entry which is preliminary data.</text>
</comment>
<feature type="region of interest" description="Disordered" evidence="1">
    <location>
        <begin position="129"/>
        <end position="152"/>
    </location>
</feature>
<protein>
    <submittedName>
        <fullName evidence="3">Uncharacterized protein</fullName>
    </submittedName>
</protein>
<keyword evidence="2" id="KW-1133">Transmembrane helix</keyword>
<dbReference type="EMBL" id="JAOQAV010000019">
    <property type="protein sequence ID" value="KAJ4186899.1"/>
    <property type="molecule type" value="Genomic_DNA"/>
</dbReference>
<feature type="compositionally biased region" description="Low complexity" evidence="1">
    <location>
        <begin position="1"/>
        <end position="21"/>
    </location>
</feature>
<evidence type="ECO:0000313" key="3">
    <source>
        <dbReference type="EMBL" id="KAJ4186899.1"/>
    </source>
</evidence>
<dbReference type="AlphaFoldDB" id="A0A9W8R6R5"/>
<gene>
    <name evidence="3" type="ORF">NW755_007632</name>
</gene>
<accession>A0A9W8R6R5</accession>
<feature type="transmembrane region" description="Helical" evidence="2">
    <location>
        <begin position="76"/>
        <end position="99"/>
    </location>
</feature>